<evidence type="ECO:0000313" key="2">
    <source>
        <dbReference type="Proteomes" id="UP000466692"/>
    </source>
</evidence>
<keyword evidence="2" id="KW-1185">Reference proteome</keyword>
<reference evidence="1" key="1">
    <citation type="submission" date="2019-11" db="EMBL/GenBank/DDBJ databases">
        <title>Genome sequences of 17 halophilic strains isolated from different environments.</title>
        <authorList>
            <person name="Furrow R.E."/>
        </authorList>
    </citation>
    <scope>NUCLEOTIDE SEQUENCE</scope>
    <source>
        <strain evidence="1">22510_22_Filter</strain>
    </source>
</reference>
<proteinExistence type="predicted"/>
<comment type="caution">
    <text evidence="1">The sequence shown here is derived from an EMBL/GenBank/DDBJ whole genome shotgun (WGS) entry which is preliminary data.</text>
</comment>
<evidence type="ECO:0000313" key="1">
    <source>
        <dbReference type="EMBL" id="MYL54790.1"/>
    </source>
</evidence>
<organism evidence="1 2">
    <name type="scientific">Pontibacillus yanchengensis</name>
    <dbReference type="NCBI Taxonomy" id="462910"/>
    <lineage>
        <taxon>Bacteria</taxon>
        <taxon>Bacillati</taxon>
        <taxon>Bacillota</taxon>
        <taxon>Bacilli</taxon>
        <taxon>Bacillales</taxon>
        <taxon>Bacillaceae</taxon>
        <taxon>Pontibacillus</taxon>
    </lineage>
</organism>
<dbReference type="EMBL" id="WMEU01000005">
    <property type="protein sequence ID" value="MYL54790.1"/>
    <property type="molecule type" value="Genomic_DNA"/>
</dbReference>
<gene>
    <name evidence="1" type="ORF">GLW08_15750</name>
</gene>
<protein>
    <submittedName>
        <fullName evidence="1">Cupin domain-containing protein</fullName>
    </submittedName>
</protein>
<dbReference type="Proteomes" id="UP000466692">
    <property type="component" value="Unassembled WGS sequence"/>
</dbReference>
<sequence length="169" mass="18622">MGDYKPADYVTYYFIDDGTIPNNAQLPLVLYPSALNNEQYPMDDRFLKEGWGDTWIGGVFSYHHFHSTAHEVLGVLSGEATIQFGGKKGKAIHVKAGDVVTIPAGVGHKCLDSTDEFRVVGAYPEGQKKDLREGKASERAKVLNNINHVSLPNTDPVFGKEGTLLTLWK</sequence>
<accession>A0ACC7VKX8</accession>
<name>A0ACC7VKX8_9BACI</name>